<protein>
    <recommendedName>
        <fullName evidence="11">SBP-type domain-containing protein</fullName>
    </recommendedName>
</protein>
<evidence type="ECO:0000256" key="3">
    <source>
        <dbReference type="ARBA" id="ARBA00022771"/>
    </source>
</evidence>
<evidence type="ECO:0000256" key="1">
    <source>
        <dbReference type="ARBA" id="ARBA00004123"/>
    </source>
</evidence>
<dbReference type="EMBL" id="JACEFO010001965">
    <property type="protein sequence ID" value="KAF8691215.1"/>
    <property type="molecule type" value="Genomic_DNA"/>
</dbReference>
<dbReference type="Gene3D" id="4.10.1100.10">
    <property type="entry name" value="Transcription factor, SBP-box domain"/>
    <property type="match status" value="1"/>
</dbReference>
<keyword evidence="5" id="KW-0805">Transcription regulation</keyword>
<evidence type="ECO:0000256" key="8">
    <source>
        <dbReference type="ARBA" id="ARBA00023242"/>
    </source>
</evidence>
<evidence type="ECO:0000256" key="5">
    <source>
        <dbReference type="ARBA" id="ARBA00023015"/>
    </source>
</evidence>
<evidence type="ECO:0000313" key="13">
    <source>
        <dbReference type="Proteomes" id="UP000636709"/>
    </source>
</evidence>
<feature type="compositionally biased region" description="Basic and acidic residues" evidence="10">
    <location>
        <begin position="119"/>
        <end position="129"/>
    </location>
</feature>
<comment type="caution">
    <text evidence="12">The sequence shown here is derived from an EMBL/GenBank/DDBJ whole genome shotgun (WGS) entry which is preliminary data.</text>
</comment>
<evidence type="ECO:0000256" key="6">
    <source>
        <dbReference type="ARBA" id="ARBA00023125"/>
    </source>
</evidence>
<proteinExistence type="predicted"/>
<keyword evidence="3 9" id="KW-0863">Zinc-finger</keyword>
<dbReference type="Proteomes" id="UP000636709">
    <property type="component" value="Unassembled WGS sequence"/>
</dbReference>
<dbReference type="GO" id="GO:0005634">
    <property type="term" value="C:nucleus"/>
    <property type="evidence" value="ECO:0007669"/>
    <property type="project" value="UniProtKB-SubCell"/>
</dbReference>
<name>A0A835B939_9POAL</name>
<dbReference type="FunFam" id="4.10.1100.10:FF:000001">
    <property type="entry name" value="Squamosa promoter-binding-like protein 14"/>
    <property type="match status" value="1"/>
</dbReference>
<keyword evidence="13" id="KW-1185">Reference proteome</keyword>
<dbReference type="InterPro" id="IPR004333">
    <property type="entry name" value="SBP_dom"/>
</dbReference>
<evidence type="ECO:0000256" key="2">
    <source>
        <dbReference type="ARBA" id="ARBA00022723"/>
    </source>
</evidence>
<evidence type="ECO:0000313" key="12">
    <source>
        <dbReference type="EMBL" id="KAF8691215.1"/>
    </source>
</evidence>
<evidence type="ECO:0000256" key="9">
    <source>
        <dbReference type="PROSITE-ProRule" id="PRU00470"/>
    </source>
</evidence>
<feature type="region of interest" description="Disordered" evidence="10">
    <location>
        <begin position="1"/>
        <end position="56"/>
    </location>
</feature>
<dbReference type="AlphaFoldDB" id="A0A835B939"/>
<feature type="compositionally biased region" description="Low complexity" evidence="10">
    <location>
        <begin position="1"/>
        <end position="12"/>
    </location>
</feature>
<dbReference type="InterPro" id="IPR044817">
    <property type="entry name" value="SBP-like"/>
</dbReference>
<keyword evidence="2" id="KW-0479">Metal-binding</keyword>
<dbReference type="InterPro" id="IPR036893">
    <property type="entry name" value="SBP_sf"/>
</dbReference>
<keyword evidence="6" id="KW-0238">DNA-binding</keyword>
<dbReference type="PROSITE" id="PS51141">
    <property type="entry name" value="ZF_SBP"/>
    <property type="match status" value="1"/>
</dbReference>
<dbReference type="PANTHER" id="PTHR31251:SF7">
    <property type="entry name" value="SQUAMOSA PROMOTER-BINDING-LIKE PROTEIN 4"/>
    <property type="match status" value="1"/>
</dbReference>
<keyword evidence="7" id="KW-0804">Transcription</keyword>
<feature type="compositionally biased region" description="Basic and acidic residues" evidence="10">
    <location>
        <begin position="36"/>
        <end position="53"/>
    </location>
</feature>
<dbReference type="OrthoDB" id="514967at2759"/>
<accession>A0A835B939</accession>
<keyword evidence="8" id="KW-0539">Nucleus</keyword>
<dbReference type="GO" id="GO:0008270">
    <property type="term" value="F:zinc ion binding"/>
    <property type="evidence" value="ECO:0007669"/>
    <property type="project" value="UniProtKB-KW"/>
</dbReference>
<gene>
    <name evidence="12" type="ORF">HU200_040335</name>
</gene>
<evidence type="ECO:0000256" key="4">
    <source>
        <dbReference type="ARBA" id="ARBA00022833"/>
    </source>
</evidence>
<evidence type="ECO:0000256" key="7">
    <source>
        <dbReference type="ARBA" id="ARBA00023163"/>
    </source>
</evidence>
<sequence>MEWTAPKPTASPSSPPLLWDWGDHSAAGSGSSGDAPARRGGKEREGKRAKGEDGGGAEVRCQVEGCGLELGTAKEYHRKHRVCEAHTKCPRVVVAGQERRFCQQCSRFHALSEFDQKKRSCRRRLSDHNARRRKPQPDAFPFASARLPSSLFGIDDRRQISFVWNKAPLSHVRPFASPWDSSSDFKLPHAKQIRELSTKVGTITGQVHLDKSHMPSAIPTLCHGKNELLPMKGPDTSITASKFDGAPDLQRALSLLSAGSCGLPDPVSQASCLIQFTGASEDSGDLHLTHEGNSGPASCADEQHIAPQPQLVRFTMDTSSNVYEPTFFGVNQIN</sequence>
<dbReference type="SUPFAM" id="SSF103612">
    <property type="entry name" value="SBT domain"/>
    <property type="match status" value="1"/>
</dbReference>
<dbReference type="GO" id="GO:0003677">
    <property type="term" value="F:DNA binding"/>
    <property type="evidence" value="ECO:0007669"/>
    <property type="project" value="UniProtKB-KW"/>
</dbReference>
<comment type="subcellular location">
    <subcellularLocation>
        <location evidence="1">Nucleus</location>
    </subcellularLocation>
</comment>
<feature type="compositionally biased region" description="Low complexity" evidence="10">
    <location>
        <begin position="24"/>
        <end position="35"/>
    </location>
</feature>
<dbReference type="Pfam" id="PF03110">
    <property type="entry name" value="SBP"/>
    <property type="match status" value="1"/>
</dbReference>
<evidence type="ECO:0000259" key="11">
    <source>
        <dbReference type="PROSITE" id="PS51141"/>
    </source>
</evidence>
<dbReference type="PANTHER" id="PTHR31251">
    <property type="entry name" value="SQUAMOSA PROMOTER-BINDING-LIKE PROTEIN 4"/>
    <property type="match status" value="1"/>
</dbReference>
<keyword evidence="4" id="KW-0862">Zinc</keyword>
<reference evidence="12" key="1">
    <citation type="submission" date="2020-07" db="EMBL/GenBank/DDBJ databases">
        <title>Genome sequence and genetic diversity analysis of an under-domesticated orphan crop, white fonio (Digitaria exilis).</title>
        <authorList>
            <person name="Bennetzen J.L."/>
            <person name="Chen S."/>
            <person name="Ma X."/>
            <person name="Wang X."/>
            <person name="Yssel A.E.J."/>
            <person name="Chaluvadi S.R."/>
            <person name="Johnson M."/>
            <person name="Gangashetty P."/>
            <person name="Hamidou F."/>
            <person name="Sanogo M.D."/>
            <person name="Zwaenepoel A."/>
            <person name="Wallace J."/>
            <person name="Van De Peer Y."/>
            <person name="Van Deynze A."/>
        </authorList>
    </citation>
    <scope>NUCLEOTIDE SEQUENCE</scope>
    <source>
        <tissue evidence="12">Leaves</tissue>
    </source>
</reference>
<evidence type="ECO:0000256" key="10">
    <source>
        <dbReference type="SAM" id="MobiDB-lite"/>
    </source>
</evidence>
<feature type="region of interest" description="Disordered" evidence="10">
    <location>
        <begin position="119"/>
        <end position="140"/>
    </location>
</feature>
<organism evidence="12 13">
    <name type="scientific">Digitaria exilis</name>
    <dbReference type="NCBI Taxonomy" id="1010633"/>
    <lineage>
        <taxon>Eukaryota</taxon>
        <taxon>Viridiplantae</taxon>
        <taxon>Streptophyta</taxon>
        <taxon>Embryophyta</taxon>
        <taxon>Tracheophyta</taxon>
        <taxon>Spermatophyta</taxon>
        <taxon>Magnoliopsida</taxon>
        <taxon>Liliopsida</taxon>
        <taxon>Poales</taxon>
        <taxon>Poaceae</taxon>
        <taxon>PACMAD clade</taxon>
        <taxon>Panicoideae</taxon>
        <taxon>Panicodae</taxon>
        <taxon>Paniceae</taxon>
        <taxon>Anthephorinae</taxon>
        <taxon>Digitaria</taxon>
    </lineage>
</organism>
<feature type="domain" description="SBP-type" evidence="11">
    <location>
        <begin position="58"/>
        <end position="135"/>
    </location>
</feature>